<feature type="compositionally biased region" description="Polar residues" evidence="1">
    <location>
        <begin position="223"/>
        <end position="237"/>
    </location>
</feature>
<gene>
    <name evidence="2" type="ORF">BDCG_09305</name>
</gene>
<reference evidence="3" key="1">
    <citation type="journal article" date="2015" name="PLoS Genet.">
        <title>The dynamic genome and transcriptome of the human fungal pathogen Blastomyces and close relative Emmonsia.</title>
        <authorList>
            <person name="Munoz J.F."/>
            <person name="Gauthier G.M."/>
            <person name="Desjardins C.A."/>
            <person name="Gallo J.E."/>
            <person name="Holder J."/>
            <person name="Sullivan T.D."/>
            <person name="Marty A.J."/>
            <person name="Carmen J.C."/>
            <person name="Chen Z."/>
            <person name="Ding L."/>
            <person name="Gujja S."/>
            <person name="Magrini V."/>
            <person name="Misas E."/>
            <person name="Mitreva M."/>
            <person name="Priest M."/>
            <person name="Saif S."/>
            <person name="Whiston E.A."/>
            <person name="Young S."/>
            <person name="Zeng Q."/>
            <person name="Goldman W.E."/>
            <person name="Mardis E.R."/>
            <person name="Taylor J.W."/>
            <person name="McEwen J.G."/>
            <person name="Clay O.K."/>
            <person name="Klein B.S."/>
            <person name="Cuomo C.A."/>
        </authorList>
    </citation>
    <scope>NUCLEOTIDE SEQUENCE [LARGE SCALE GENOMIC DNA]</scope>
    <source>
        <strain evidence="3">ER-3 / ATCC MYA-2586</strain>
    </source>
</reference>
<evidence type="ECO:0008006" key="4">
    <source>
        <dbReference type="Google" id="ProtNLM"/>
    </source>
</evidence>
<protein>
    <recommendedName>
        <fullName evidence="4">AT DNA binding protein</fullName>
    </recommendedName>
</protein>
<keyword evidence="3" id="KW-1185">Reference proteome</keyword>
<proteinExistence type="predicted"/>
<dbReference type="EMBL" id="EQ999986">
    <property type="protein sequence ID" value="EEQ86036.1"/>
    <property type="molecule type" value="Genomic_DNA"/>
</dbReference>
<feature type="compositionally biased region" description="Basic and acidic residues" evidence="1">
    <location>
        <begin position="153"/>
        <end position="167"/>
    </location>
</feature>
<feature type="compositionally biased region" description="Polar residues" evidence="1">
    <location>
        <begin position="251"/>
        <end position="262"/>
    </location>
</feature>
<name>A0ABP2EQX7_AJEDR</name>
<accession>A0ABP2EQX7</accession>
<dbReference type="RefSeq" id="XP_045273659.1">
    <property type="nucleotide sequence ID" value="XM_045425096.1"/>
</dbReference>
<evidence type="ECO:0000313" key="2">
    <source>
        <dbReference type="EMBL" id="EEQ86036.1"/>
    </source>
</evidence>
<evidence type="ECO:0000313" key="3">
    <source>
        <dbReference type="Proteomes" id="UP000002039"/>
    </source>
</evidence>
<evidence type="ECO:0000256" key="1">
    <source>
        <dbReference type="SAM" id="MobiDB-lite"/>
    </source>
</evidence>
<sequence length="333" mass="36321">MSNPPDIWKDDEKVELLTEILKQAKIPPVYLYTMIQDHGIRPAFMEIPLPPGRSLMACQNAYNHMAQEYSHMFPPRQSPFGSSAPLQISPGDRKRPLHPLQTDKPPTGHRAIQPKPTPPGRYPSTDILKPQQLPPSVDNSSFNERPRKRGRPSKLETQRRNQLEAQRRNQAAAQARGEMYPVKGDSPRFGVPLAPSLPTGTVSEAPPFATMRPQVTDGHVHATQIQPTDALGSQTQDIRVHRAPRPPTDPSAGTSVGSTPNSGPGELTARTIIESQAPPPTTSSAPSFRGINQSSSVPENPKPETTPPSNITTAERGGDISPPFSRARRESAS</sequence>
<feature type="region of interest" description="Disordered" evidence="1">
    <location>
        <begin position="73"/>
        <end position="333"/>
    </location>
</feature>
<organism evidence="2 3">
    <name type="scientific">Ajellomyces dermatitidis (strain ER-3 / ATCC MYA-2586)</name>
    <name type="common">Blastomyces dermatitidis</name>
    <dbReference type="NCBI Taxonomy" id="559297"/>
    <lineage>
        <taxon>Eukaryota</taxon>
        <taxon>Fungi</taxon>
        <taxon>Dikarya</taxon>
        <taxon>Ascomycota</taxon>
        <taxon>Pezizomycotina</taxon>
        <taxon>Eurotiomycetes</taxon>
        <taxon>Eurotiomycetidae</taxon>
        <taxon>Onygenales</taxon>
        <taxon>Ajellomycetaceae</taxon>
        <taxon>Blastomyces</taxon>
    </lineage>
</organism>
<dbReference type="Proteomes" id="UP000002039">
    <property type="component" value="Unassembled WGS sequence"/>
</dbReference>
<dbReference type="GeneID" id="69030740"/>